<dbReference type="RefSeq" id="WP_013616065.1">
    <property type="nucleotide sequence ID" value="NC_015163.1"/>
</dbReference>
<protein>
    <submittedName>
        <fullName evidence="1">Uncharacterized protein</fullName>
    </submittedName>
</protein>
<reference evidence="1 2" key="2">
    <citation type="journal article" date="2012" name="Stand. Genomic Sci.">
        <title>Complete genome sequence of the orange-red pigmented, radioresistant Deinococcus proteolyticus type strain (MRP(T)).</title>
        <authorList>
            <person name="Copeland A."/>
            <person name="Zeytun A."/>
            <person name="Yassawong M."/>
            <person name="Nolan M."/>
            <person name="Lucas S."/>
            <person name="Hammon N."/>
            <person name="Deshpande S."/>
            <person name="Cheng J.F."/>
            <person name="Han C."/>
            <person name="Tapia R."/>
            <person name="Goodwin L.A."/>
            <person name="Pitluck S."/>
            <person name="Mavromatis K."/>
            <person name="Liolios K."/>
            <person name="Pagani I."/>
            <person name="Ivanova N."/>
            <person name="Mikhailova N."/>
            <person name="Pati A."/>
            <person name="Chen A."/>
            <person name="Palaniappan K."/>
            <person name="Land M."/>
            <person name="Hauser L."/>
            <person name="Jeffries C.D."/>
            <person name="Brambilla E.M."/>
            <person name="Rohde M."/>
            <person name="Sikorski J."/>
            <person name="Pukall R."/>
            <person name="Goker M."/>
            <person name="Detter J.C."/>
            <person name="Woyke T."/>
            <person name="Bristow J."/>
            <person name="Eisen J.A."/>
            <person name="Markowitz V."/>
            <person name="Hugenholtz P."/>
            <person name="Kyrpides N.C."/>
            <person name="Klenk H.P."/>
            <person name="Lapidus A."/>
        </authorList>
    </citation>
    <scope>NUCLEOTIDE SEQUENCE [LARGE SCALE GENOMIC DNA]</scope>
    <source>
        <strain evidence="2">ATCC 35074 / DSM 20540 / JCM 6276 / NBRC 101906 / NCIMB 13154 / VKM Ac-1939 / CCM 2703 / MRP</strain>
        <plasmid evidence="2">Plasmid pDEIPR04</plasmid>
    </source>
</reference>
<reference evidence="2" key="1">
    <citation type="submission" date="2011-02" db="EMBL/GenBank/DDBJ databases">
        <title>The complete sequence of plasmid4 of Deinococcus proteolyticus DSM 20540.</title>
        <authorList>
            <consortium name="US DOE Joint Genome Institute (JGI-PGF)"/>
            <person name="Lucas S."/>
            <person name="Copeland A."/>
            <person name="Lapidus A."/>
            <person name="Bruce D."/>
            <person name="Goodwin L."/>
            <person name="Pitluck S."/>
            <person name="Kyrpides N."/>
            <person name="Mavromatis K."/>
            <person name="Pagani I."/>
            <person name="Ivanova N."/>
            <person name="Ovchinnikova G."/>
            <person name="Zeytun A."/>
            <person name="Detter J.C."/>
            <person name="Han C."/>
            <person name="Land M."/>
            <person name="Hauser L."/>
            <person name="Markowitz V."/>
            <person name="Cheng J.-F."/>
            <person name="Hugenholtz P."/>
            <person name="Woyke T."/>
            <person name="Wu D."/>
            <person name="Pukall R."/>
            <person name="Steenblock K."/>
            <person name="Brambilla E."/>
            <person name="Klenk H.-P."/>
            <person name="Eisen J.A."/>
        </authorList>
    </citation>
    <scope>NUCLEOTIDE SEQUENCE [LARGE SCALE GENOMIC DNA]</scope>
    <source>
        <strain evidence="2">ATCC 35074 / DSM 20540 / JCM 6276 / NBRC 101906 / NCIMB 13154 / VKM Ac-1939 / CCM 2703 / MRP</strain>
        <plasmid evidence="2">Plasmid pDEIPR04</plasmid>
    </source>
</reference>
<keyword evidence="1" id="KW-0614">Plasmid</keyword>
<sequence length="177" mass="20485">MSGKIYDLRFEKGSFIDLYHHEPKQRAQARLGYYIAAVTHTDVYHGADDTEPNDLNMRATPFIALKLFYVSKQQNLLSEKLKGLKITSVRKLYQALEEKQGTLNTEQLTVLEQLGDLNAEFANYHLVTTLSMPRIITTDNELSSLFTVLRRLERTGNHLLKKEKQRHEQAKRLAKRP</sequence>
<geneLocation type="plasmid" evidence="1 2">
    <name>pDEIPR04</name>
</geneLocation>
<name>F0RRB2_DEIPM</name>
<evidence type="ECO:0000313" key="1">
    <source>
        <dbReference type="EMBL" id="ADY27821.1"/>
    </source>
</evidence>
<evidence type="ECO:0000313" key="2">
    <source>
        <dbReference type="Proteomes" id="UP000007718"/>
    </source>
</evidence>
<organism evidence="1 2">
    <name type="scientific">Deinococcus proteolyticus (strain ATCC 35074 / DSM 20540 / JCM 6276 / NBRC 101906 / NCIMB 13154 / VKM Ac-1939 / CCM 2703 / MRP)</name>
    <dbReference type="NCBI Taxonomy" id="693977"/>
    <lineage>
        <taxon>Bacteria</taxon>
        <taxon>Thermotogati</taxon>
        <taxon>Deinococcota</taxon>
        <taxon>Deinococci</taxon>
        <taxon>Deinococcales</taxon>
        <taxon>Deinococcaceae</taxon>
        <taxon>Deinococcus</taxon>
    </lineage>
</organism>
<dbReference type="Proteomes" id="UP000007718">
    <property type="component" value="Plasmid pDEIPR04"/>
</dbReference>
<keyword evidence="2" id="KW-1185">Reference proteome</keyword>
<gene>
    <name evidence="1" type="ordered locus">Deipr_2725</name>
</gene>
<dbReference type="HOGENOM" id="CLU_1515498_0_0_0"/>
<dbReference type="EMBL" id="CP002540">
    <property type="protein sequence ID" value="ADY27821.1"/>
    <property type="molecule type" value="Genomic_DNA"/>
</dbReference>
<proteinExistence type="predicted"/>
<dbReference type="KEGG" id="dpt:Deipr_2725"/>
<accession>F0RRB2</accession>
<dbReference type="AlphaFoldDB" id="F0RRB2"/>